<dbReference type="InterPro" id="IPR011054">
    <property type="entry name" value="Rudment_hybrid_motif"/>
</dbReference>
<evidence type="ECO:0000256" key="1">
    <source>
        <dbReference type="ARBA" id="ARBA00001953"/>
    </source>
</evidence>
<comment type="cofactor">
    <cofactor evidence="1">
        <name>biotin</name>
        <dbReference type="ChEBI" id="CHEBI:57586"/>
    </cofactor>
</comment>
<evidence type="ECO:0000256" key="5">
    <source>
        <dbReference type="ARBA" id="ARBA00022840"/>
    </source>
</evidence>
<organism evidence="14 15">
    <name type="scientific">Gnathostoma spinigerum</name>
    <dbReference type="NCBI Taxonomy" id="75299"/>
    <lineage>
        <taxon>Eukaryota</taxon>
        <taxon>Metazoa</taxon>
        <taxon>Ecdysozoa</taxon>
        <taxon>Nematoda</taxon>
        <taxon>Chromadorea</taxon>
        <taxon>Rhabditida</taxon>
        <taxon>Spirurina</taxon>
        <taxon>Gnathostomatomorpha</taxon>
        <taxon>Gnathostomatoidea</taxon>
        <taxon>Gnathostomatidae</taxon>
        <taxon>Gnathostoma</taxon>
    </lineage>
</organism>
<dbReference type="EMBL" id="JBGFUD010000641">
    <property type="protein sequence ID" value="MFH4974952.1"/>
    <property type="molecule type" value="Genomic_DNA"/>
</dbReference>
<evidence type="ECO:0000256" key="2">
    <source>
        <dbReference type="ARBA" id="ARBA00004305"/>
    </source>
</evidence>
<evidence type="ECO:0000259" key="11">
    <source>
        <dbReference type="PROSITE" id="PS50968"/>
    </source>
</evidence>
<dbReference type="NCBIfam" id="NF006367">
    <property type="entry name" value="PRK08591.1"/>
    <property type="match status" value="1"/>
</dbReference>
<dbReference type="PROSITE" id="PS50975">
    <property type="entry name" value="ATP_GRASP"/>
    <property type="match status" value="1"/>
</dbReference>
<dbReference type="GO" id="GO:0016874">
    <property type="term" value="F:ligase activity"/>
    <property type="evidence" value="ECO:0007669"/>
    <property type="project" value="UniProtKB-KW"/>
</dbReference>
<sequence>MGLPKKYFLNRLSLIGRMSPFMRNIIYCSYGNGKYNFSSVSNGALIGKISRLLIANRGEIALRVMRTARRLGIETVSVYSDADRRAMHVKQADKAFHIGAASSLDSYLNMDKVISIALRCGAQAIHPGYGFLSENAEFAEKCTENGIIFIGPSPQAIRDMGAKNVSKQLMAGANVPVILGYHGSCQTNEKLATEADRIGYPVMLKAVFGGGGKGMRIVRNKKEFEEKLSSARSEANKAFGNCDILVEKFVERPRHVEVQIFGDHHGNYVHLWERDCSIQRRHQKIIEEAPAPHLSPETRQEIGESAVRAAKAVNYVGAGTVEFIMDTERRFYFMEMNTRLQVEHPVTEAITGTDLVEWQIRVAEGEKLPMRQEDIFSKGHAIEARIYAEDTKNDFLPTAGKLNYLRFPANARIDSGVQEGDEVSIHYDPMIAKVIILGKNREDAIARLCGALQKTRISGLSTNISFVRSVLQHPEFIKGNVSTDFINDFQNELVTETPLSRTNECEAITALLLFAQCITNPPFQANDYFRLNLPSRKKIELFDKHYEITIESASEFLVKFDDIDTKVRVCDILRKNNVISYSMEEGGETSTVDAVLHDDKVTVFGKDTTMEFSISSADSCDADSVISNNLDVVAPMPGIVEKVFVKVGDKVVRGQPLVILVAMKMEYTIRSPCDAVIQSILCSLKRSVAKDSHLVKLE</sequence>
<dbReference type="CDD" id="cd06850">
    <property type="entry name" value="biotinyl_domain"/>
    <property type="match status" value="1"/>
</dbReference>
<dbReference type="GO" id="GO:0005524">
    <property type="term" value="F:ATP binding"/>
    <property type="evidence" value="ECO:0007669"/>
    <property type="project" value="UniProtKB-UniRule"/>
</dbReference>
<proteinExistence type="predicted"/>
<feature type="domain" description="Lipoyl-binding" evidence="11">
    <location>
        <begin position="621"/>
        <end position="698"/>
    </location>
</feature>
<evidence type="ECO:0000259" key="13">
    <source>
        <dbReference type="PROSITE" id="PS50979"/>
    </source>
</evidence>
<dbReference type="Gene3D" id="3.30.470.20">
    <property type="entry name" value="ATP-grasp fold, B domain"/>
    <property type="match status" value="1"/>
</dbReference>
<dbReference type="Pfam" id="PF00289">
    <property type="entry name" value="Biotin_carb_N"/>
    <property type="match status" value="1"/>
</dbReference>
<dbReference type="PROSITE" id="PS00867">
    <property type="entry name" value="CPSASE_2"/>
    <property type="match status" value="1"/>
</dbReference>
<dbReference type="FunFam" id="3.30.470.20:FF:000028">
    <property type="entry name" value="Methylcrotonoyl-CoA carboxylase subunit alpha, mitochondrial"/>
    <property type="match status" value="1"/>
</dbReference>
<comment type="subcellular location">
    <subcellularLocation>
        <location evidence="2">Mitochondrion matrix</location>
    </subcellularLocation>
</comment>
<dbReference type="InterPro" id="IPR011761">
    <property type="entry name" value="ATP-grasp"/>
</dbReference>
<keyword evidence="4 10" id="KW-0547">Nucleotide-binding</keyword>
<dbReference type="InterPro" id="IPR050856">
    <property type="entry name" value="Biotin_carboxylase_complex"/>
</dbReference>
<dbReference type="PROSITE" id="PS50968">
    <property type="entry name" value="BIOTINYL_LIPOYL"/>
    <property type="match status" value="1"/>
</dbReference>
<dbReference type="FunFam" id="3.30.1490.20:FF:000003">
    <property type="entry name" value="acetyl-CoA carboxylase isoform X1"/>
    <property type="match status" value="1"/>
</dbReference>
<accession>A0ABD6E6S9</accession>
<evidence type="ECO:0000256" key="4">
    <source>
        <dbReference type="ARBA" id="ARBA00022741"/>
    </source>
</evidence>
<evidence type="ECO:0000256" key="8">
    <source>
        <dbReference type="ARBA" id="ARBA00023267"/>
    </source>
</evidence>
<evidence type="ECO:0000256" key="3">
    <source>
        <dbReference type="ARBA" id="ARBA00022598"/>
    </source>
</evidence>
<protein>
    <recommendedName>
        <fullName evidence="16">Methylcrotonoyl-CoA carboxylase subunit alpha, mitochondrial</fullName>
    </recommendedName>
</protein>
<keyword evidence="7" id="KW-0496">Mitochondrion</keyword>
<dbReference type="InterPro" id="IPR005481">
    <property type="entry name" value="BC-like_N"/>
</dbReference>
<evidence type="ECO:0000256" key="10">
    <source>
        <dbReference type="PROSITE-ProRule" id="PRU00409"/>
    </source>
</evidence>
<dbReference type="FunFam" id="2.40.50.100:FF:000003">
    <property type="entry name" value="Acetyl-CoA carboxylase biotin carboxyl carrier protein"/>
    <property type="match status" value="1"/>
</dbReference>
<dbReference type="Gene3D" id="2.40.50.100">
    <property type="match status" value="1"/>
</dbReference>
<dbReference type="InterPro" id="IPR005482">
    <property type="entry name" value="Biotin_COase_C"/>
</dbReference>
<dbReference type="GO" id="GO:0005759">
    <property type="term" value="C:mitochondrial matrix"/>
    <property type="evidence" value="ECO:0007669"/>
    <property type="project" value="UniProtKB-SubCell"/>
</dbReference>
<keyword evidence="6" id="KW-0809">Transit peptide</keyword>
<keyword evidence="8" id="KW-0092">Biotin</keyword>
<dbReference type="PANTHER" id="PTHR18866:SF33">
    <property type="entry name" value="METHYLCROTONOYL-COA CARBOXYLASE SUBUNIT ALPHA, MITOCHONDRIAL-RELATED"/>
    <property type="match status" value="1"/>
</dbReference>
<dbReference type="AlphaFoldDB" id="A0ABD6E6S9"/>
<gene>
    <name evidence="14" type="ORF">AB6A40_001661</name>
</gene>
<dbReference type="InterPro" id="IPR001882">
    <property type="entry name" value="Biotin_BS"/>
</dbReference>
<comment type="function">
    <text evidence="9">This is one of the 2 subunits of the biotin-dependent propionyl-CoA carboxylase (PCC), a mitochondrial enzyme involved in the catabolism of odd chain fatty acids, branched-chain amino acids isoleucine, threonine, methionine, and valine and other metabolites. Propionyl-CoA carboxylase catalyzes the carboxylation of propionyl-CoA/propanoyl-CoA to D-methylmalonyl-CoA/(S)-methylmalonyl-CoA. Within the holoenzyme, the alpha subunit catalyzes the ATP-dependent carboxylation of the biotin carried by the biotin carboxyl carrier (BCC) domain, while the beta subunit then transfers the carboxyl group from carboxylated biotin to propionyl-CoA. Propionyl-CoA carboxylase also significantly acts on butyryl-CoA/butanoyl-CoA, which is converted to ethylmalonyl-CoA/(2S)-ethylmalonyl-CoA. Other alternative minor substrates include (2E)-butenoyl-CoA/crotonoyl-CoA.</text>
</comment>
<evidence type="ECO:0000256" key="6">
    <source>
        <dbReference type="ARBA" id="ARBA00022946"/>
    </source>
</evidence>
<evidence type="ECO:0000313" key="14">
    <source>
        <dbReference type="EMBL" id="MFH4974952.1"/>
    </source>
</evidence>
<dbReference type="FunFam" id="3.40.50.20:FF:000010">
    <property type="entry name" value="Propionyl-CoA carboxylase subunit alpha"/>
    <property type="match status" value="1"/>
</dbReference>
<name>A0ABD6E6S9_9BILA</name>
<dbReference type="Proteomes" id="UP001608902">
    <property type="component" value="Unassembled WGS sequence"/>
</dbReference>
<dbReference type="InterPro" id="IPR011764">
    <property type="entry name" value="Biotin_carboxylation_dom"/>
</dbReference>
<dbReference type="SMART" id="SM00878">
    <property type="entry name" value="Biotin_carb_C"/>
    <property type="match status" value="1"/>
</dbReference>
<dbReference type="PROSITE" id="PS00188">
    <property type="entry name" value="BIOTIN"/>
    <property type="match status" value="1"/>
</dbReference>
<dbReference type="SUPFAM" id="SSF52440">
    <property type="entry name" value="PreATP-grasp domain"/>
    <property type="match status" value="1"/>
</dbReference>
<dbReference type="Pfam" id="PF00364">
    <property type="entry name" value="Biotin_lipoyl"/>
    <property type="match status" value="1"/>
</dbReference>
<dbReference type="InterPro" id="IPR016185">
    <property type="entry name" value="PreATP-grasp_dom_sf"/>
</dbReference>
<dbReference type="Pfam" id="PF02785">
    <property type="entry name" value="Biotin_carb_C"/>
    <property type="match status" value="1"/>
</dbReference>
<dbReference type="PROSITE" id="PS50979">
    <property type="entry name" value="BC"/>
    <property type="match status" value="1"/>
</dbReference>
<evidence type="ECO:0000256" key="7">
    <source>
        <dbReference type="ARBA" id="ARBA00023128"/>
    </source>
</evidence>
<dbReference type="SUPFAM" id="SSF51230">
    <property type="entry name" value="Single hybrid motif"/>
    <property type="match status" value="1"/>
</dbReference>
<feature type="domain" description="ATP-grasp" evidence="12">
    <location>
        <begin position="167"/>
        <end position="364"/>
    </location>
</feature>
<dbReference type="InterPro" id="IPR011053">
    <property type="entry name" value="Single_hybrid_motif"/>
</dbReference>
<dbReference type="InterPro" id="IPR005479">
    <property type="entry name" value="CPAse_ATP-bd"/>
</dbReference>
<feature type="domain" description="Biotin carboxylation" evidence="13">
    <location>
        <begin position="48"/>
        <end position="491"/>
    </location>
</feature>
<dbReference type="Pfam" id="PF02786">
    <property type="entry name" value="CPSase_L_D2"/>
    <property type="match status" value="1"/>
</dbReference>
<dbReference type="SUPFAM" id="SSF56059">
    <property type="entry name" value="Glutathione synthetase ATP-binding domain-like"/>
    <property type="match status" value="1"/>
</dbReference>
<evidence type="ECO:0000313" key="15">
    <source>
        <dbReference type="Proteomes" id="UP001608902"/>
    </source>
</evidence>
<reference evidence="14 15" key="1">
    <citation type="submission" date="2024-08" db="EMBL/GenBank/DDBJ databases">
        <title>Gnathostoma spinigerum genome.</title>
        <authorList>
            <person name="Gonzalez-Bertolin B."/>
            <person name="Monzon S."/>
            <person name="Zaballos A."/>
            <person name="Jimenez P."/>
            <person name="Dekumyoy P."/>
            <person name="Varona S."/>
            <person name="Cuesta I."/>
            <person name="Sumanam S."/>
            <person name="Adisakwattana P."/>
            <person name="Gasser R.B."/>
            <person name="Hernandez-Gonzalez A."/>
            <person name="Young N.D."/>
            <person name="Perteguer M.J."/>
        </authorList>
    </citation>
    <scope>NUCLEOTIDE SEQUENCE [LARGE SCALE GENOMIC DNA]</scope>
    <source>
        <strain evidence="14">AL3</strain>
        <tissue evidence="14">Liver</tissue>
    </source>
</reference>
<keyword evidence="3" id="KW-0436">Ligase</keyword>
<dbReference type="SUPFAM" id="SSF51246">
    <property type="entry name" value="Rudiment single hybrid motif"/>
    <property type="match status" value="1"/>
</dbReference>
<dbReference type="PANTHER" id="PTHR18866">
    <property type="entry name" value="CARBOXYLASE:PYRUVATE/ACETYL-COA/PROPIONYL-COA CARBOXYLASE"/>
    <property type="match status" value="1"/>
</dbReference>
<comment type="caution">
    <text evidence="14">The sequence shown here is derived from an EMBL/GenBank/DDBJ whole genome shotgun (WGS) entry which is preliminary data.</text>
</comment>
<evidence type="ECO:0000256" key="9">
    <source>
        <dbReference type="ARBA" id="ARBA00056148"/>
    </source>
</evidence>
<keyword evidence="5 10" id="KW-0067">ATP-binding</keyword>
<evidence type="ECO:0008006" key="16">
    <source>
        <dbReference type="Google" id="ProtNLM"/>
    </source>
</evidence>
<keyword evidence="15" id="KW-1185">Reference proteome</keyword>
<evidence type="ECO:0000259" key="12">
    <source>
        <dbReference type="PROSITE" id="PS50975"/>
    </source>
</evidence>
<dbReference type="InterPro" id="IPR000089">
    <property type="entry name" value="Biotin_lipoyl"/>
</dbReference>